<accession>A0A939C232</accession>
<dbReference type="Pfam" id="PF12900">
    <property type="entry name" value="Pyridox_ox_2"/>
    <property type="match status" value="1"/>
</dbReference>
<protein>
    <submittedName>
        <fullName evidence="1">Pyridoxamine 5'-phosphate oxidase family protein</fullName>
    </submittedName>
</protein>
<dbReference type="Proteomes" id="UP000663792">
    <property type="component" value="Unassembled WGS sequence"/>
</dbReference>
<dbReference type="Gene3D" id="2.30.110.10">
    <property type="entry name" value="Electron Transport, Fmn-binding Protein, Chain A"/>
    <property type="match status" value="1"/>
</dbReference>
<dbReference type="EMBL" id="JAERWK010000014">
    <property type="protein sequence ID" value="MBM9467799.1"/>
    <property type="molecule type" value="Genomic_DNA"/>
</dbReference>
<reference evidence="1" key="1">
    <citation type="submission" date="2021-01" db="EMBL/GenBank/DDBJ databases">
        <title>YIM 132084 draft genome.</title>
        <authorList>
            <person name="An D."/>
        </authorList>
    </citation>
    <scope>NUCLEOTIDE SEQUENCE</scope>
    <source>
        <strain evidence="1">YIM 132084</strain>
    </source>
</reference>
<comment type="caution">
    <text evidence="1">The sequence shown here is derived from an EMBL/GenBank/DDBJ whole genome shotgun (WGS) entry which is preliminary data.</text>
</comment>
<sequence length="152" mass="17007">MTEAAELQTLTDEECTELLSARTVGRLGVMVERYPLILPVNYTLDRGVVVIRSRPGTKLTNASHANVTFQVDDFDTVTRTGWSVLVRGQAEELTDRHSEEVRERTETSGLQPWVADADLRWVRIIPHGVTGRRIVVPPGAEQDWAYGIGAYM</sequence>
<evidence type="ECO:0000313" key="1">
    <source>
        <dbReference type="EMBL" id="MBM9467799.1"/>
    </source>
</evidence>
<dbReference type="AlphaFoldDB" id="A0A939C232"/>
<dbReference type="RefSeq" id="WP_205260762.1">
    <property type="nucleotide sequence ID" value="NZ_JAERWK010000014.1"/>
</dbReference>
<organism evidence="1 2">
    <name type="scientific">Nakamurella leprariae</name>
    <dbReference type="NCBI Taxonomy" id="2803911"/>
    <lineage>
        <taxon>Bacteria</taxon>
        <taxon>Bacillati</taxon>
        <taxon>Actinomycetota</taxon>
        <taxon>Actinomycetes</taxon>
        <taxon>Nakamurellales</taxon>
        <taxon>Nakamurellaceae</taxon>
        <taxon>Nakamurella</taxon>
    </lineage>
</organism>
<evidence type="ECO:0000313" key="2">
    <source>
        <dbReference type="Proteomes" id="UP000663792"/>
    </source>
</evidence>
<name>A0A939C232_9ACTN</name>
<dbReference type="InterPro" id="IPR024747">
    <property type="entry name" value="Pyridox_Oxase-rel"/>
</dbReference>
<gene>
    <name evidence="1" type="ORF">JL106_10950</name>
</gene>
<proteinExistence type="predicted"/>
<keyword evidence="2" id="KW-1185">Reference proteome</keyword>
<dbReference type="InterPro" id="IPR012349">
    <property type="entry name" value="Split_barrel_FMN-bd"/>
</dbReference>
<dbReference type="SUPFAM" id="SSF50475">
    <property type="entry name" value="FMN-binding split barrel"/>
    <property type="match status" value="1"/>
</dbReference>